<dbReference type="EC" id="5.1.3.15" evidence="4"/>
<keyword evidence="3 4" id="KW-0413">Isomerase</keyword>
<sequence length="270" mass="30727">MKIQLLDRLAPELTLVQQNDIPVLHLSHEVGEAKISLQGAQLLSWLPKGAKQDVLWLSEIEPFQMGTAIRGGIPICYPWFGSVKQPSHGTARIRLWQLSHYDLAKEKVRLVFSLFSDLNIIEAKVEMIFTDNCRITFTHYGKQPAQVALHSYFNVGEINHIVIENLPTTCFNSLTQQQENVPSPRVITENVDCIYSAENTQNQIVDKRFNRTIRLHHHNAGELVLWNPWHKSTSAMSEQAYQHMVCLETARIKHLLAFGESVGVEIEVKG</sequence>
<dbReference type="InterPro" id="IPR008183">
    <property type="entry name" value="Aldose_1/G6P_1-epimerase"/>
</dbReference>
<dbReference type="Proteomes" id="UP000189437">
    <property type="component" value="Unassembled WGS sequence"/>
</dbReference>
<reference evidence="6 7" key="1">
    <citation type="submission" date="2016-10" db="EMBL/GenBank/DDBJ databases">
        <title>Rodentibacter gen. nov. and new species.</title>
        <authorList>
            <person name="Christensen H."/>
        </authorList>
    </citation>
    <scope>NUCLEOTIDE SEQUENCE [LARGE SCALE GENOMIC DNA]</scope>
    <source>
        <strain evidence="6 7">Ac69</strain>
    </source>
</reference>
<gene>
    <name evidence="6" type="ORF">BKK48_08885</name>
</gene>
<feature type="active site" evidence="5">
    <location>
        <position position="248"/>
    </location>
</feature>
<organism evidence="6 7">
    <name type="scientific">Rodentibacter heidelbergensis</name>
    <dbReference type="NCBI Taxonomy" id="1908258"/>
    <lineage>
        <taxon>Bacteria</taxon>
        <taxon>Pseudomonadati</taxon>
        <taxon>Pseudomonadota</taxon>
        <taxon>Gammaproteobacteria</taxon>
        <taxon>Pasteurellales</taxon>
        <taxon>Pasteurellaceae</taxon>
        <taxon>Rodentibacter</taxon>
    </lineage>
</organism>
<dbReference type="PANTHER" id="PTHR11122:SF13">
    <property type="entry name" value="GLUCOSE-6-PHOSPHATE 1-EPIMERASE"/>
    <property type="match status" value="1"/>
</dbReference>
<protein>
    <recommendedName>
        <fullName evidence="4">Putative glucose-6-phosphate 1-epimerase</fullName>
        <ecNumber evidence="4">5.1.3.15</ecNumber>
    </recommendedName>
</protein>
<evidence type="ECO:0000256" key="5">
    <source>
        <dbReference type="PIRSR" id="PIRSR016020-1"/>
    </source>
</evidence>
<comment type="caution">
    <text evidence="6">The sequence shown here is derived from an EMBL/GenBank/DDBJ whole genome shotgun (WGS) entry which is preliminary data.</text>
</comment>
<dbReference type="PIRSF" id="PIRSF016020">
    <property type="entry name" value="PHexose_mutarotase"/>
    <property type="match status" value="1"/>
</dbReference>
<evidence type="ECO:0000313" key="6">
    <source>
        <dbReference type="EMBL" id="OOF35738.1"/>
    </source>
</evidence>
<evidence type="ECO:0000256" key="3">
    <source>
        <dbReference type="ARBA" id="ARBA00023235"/>
    </source>
</evidence>
<dbReference type="InterPro" id="IPR014718">
    <property type="entry name" value="GH-type_carb-bd"/>
</dbReference>
<dbReference type="OrthoDB" id="9790727at2"/>
<keyword evidence="7" id="KW-1185">Reference proteome</keyword>
<dbReference type="PANTHER" id="PTHR11122">
    <property type="entry name" value="APOSPORY-ASSOCIATED PROTEIN C-RELATED"/>
    <property type="match status" value="1"/>
</dbReference>
<accession>A0A1V3I6U0</accession>
<dbReference type="STRING" id="1908258.BKK48_08885"/>
<evidence type="ECO:0000313" key="7">
    <source>
        <dbReference type="Proteomes" id="UP000189437"/>
    </source>
</evidence>
<evidence type="ECO:0000256" key="1">
    <source>
        <dbReference type="ARBA" id="ARBA00001096"/>
    </source>
</evidence>
<evidence type="ECO:0000256" key="2">
    <source>
        <dbReference type="ARBA" id="ARBA00005866"/>
    </source>
</evidence>
<dbReference type="InterPro" id="IPR011013">
    <property type="entry name" value="Gal_mutarotase_sf_dom"/>
</dbReference>
<comment type="similarity">
    <text evidence="2 4">Belongs to the glucose-6-phosphate 1-epimerase family.</text>
</comment>
<dbReference type="EMBL" id="MLHH01000024">
    <property type="protein sequence ID" value="OOF35738.1"/>
    <property type="molecule type" value="Genomic_DNA"/>
</dbReference>
<comment type="catalytic activity">
    <reaction evidence="1">
        <text>alpha-D-glucose 6-phosphate = beta-D-glucose 6-phosphate</text>
        <dbReference type="Rhea" id="RHEA:16249"/>
        <dbReference type="ChEBI" id="CHEBI:58225"/>
        <dbReference type="ChEBI" id="CHEBI:58247"/>
        <dbReference type="EC" id="5.1.3.15"/>
    </reaction>
</comment>
<dbReference type="SUPFAM" id="SSF74650">
    <property type="entry name" value="Galactose mutarotase-like"/>
    <property type="match status" value="1"/>
</dbReference>
<dbReference type="Gene3D" id="2.70.98.10">
    <property type="match status" value="1"/>
</dbReference>
<evidence type="ECO:0000256" key="4">
    <source>
        <dbReference type="PIRNR" id="PIRNR016020"/>
    </source>
</evidence>
<dbReference type="GO" id="GO:0030246">
    <property type="term" value="F:carbohydrate binding"/>
    <property type="evidence" value="ECO:0007669"/>
    <property type="project" value="UniProtKB-UniRule"/>
</dbReference>
<dbReference type="InterPro" id="IPR025532">
    <property type="entry name" value="G6P_1-epimerase"/>
</dbReference>
<dbReference type="RefSeq" id="WP_077427977.1">
    <property type="nucleotide sequence ID" value="NZ_MLHH01000024.1"/>
</dbReference>
<feature type="active site" evidence="5">
    <location>
        <position position="150"/>
    </location>
</feature>
<dbReference type="CDD" id="cd09020">
    <property type="entry name" value="D-hex-6-P-epi_like"/>
    <property type="match status" value="1"/>
</dbReference>
<dbReference type="AlphaFoldDB" id="A0A1V3I6U0"/>
<dbReference type="Pfam" id="PF01263">
    <property type="entry name" value="Aldose_epim"/>
    <property type="match status" value="1"/>
</dbReference>
<dbReference type="GO" id="GO:0047938">
    <property type="term" value="F:glucose-6-phosphate 1-epimerase activity"/>
    <property type="evidence" value="ECO:0007669"/>
    <property type="project" value="UniProtKB-UniRule"/>
</dbReference>
<dbReference type="GO" id="GO:0005975">
    <property type="term" value="P:carbohydrate metabolic process"/>
    <property type="evidence" value="ECO:0007669"/>
    <property type="project" value="InterPro"/>
</dbReference>
<proteinExistence type="inferred from homology"/>
<name>A0A1V3I6U0_9PAST</name>